<organism evidence="1 2">
    <name type="scientific">Trametes coccinea (strain BRFM310)</name>
    <name type="common">Pycnoporus coccineus</name>
    <dbReference type="NCBI Taxonomy" id="1353009"/>
    <lineage>
        <taxon>Eukaryota</taxon>
        <taxon>Fungi</taxon>
        <taxon>Dikarya</taxon>
        <taxon>Basidiomycota</taxon>
        <taxon>Agaricomycotina</taxon>
        <taxon>Agaricomycetes</taxon>
        <taxon>Polyporales</taxon>
        <taxon>Polyporaceae</taxon>
        <taxon>Trametes</taxon>
    </lineage>
</organism>
<keyword evidence="2" id="KW-1185">Reference proteome</keyword>
<gene>
    <name evidence="1" type="ORF">PYCCODRAFT_58155</name>
</gene>
<sequence length="171" mass="19153">MSTLQLHSQEEIRGITLLPETPYEEPMHMVQRNPGVVPGALGMNSKDENGGKVTLRDSRGGLRVRYQCARHKGQGTTWRSCAWTSERWVRGLWFVVHGWSKCMLLPRHSFSLALARVASTVNEFGDGITSWVSPCFAGTALFANICTIILNAFQRVVSFQIAPYKAFTRIP</sequence>
<dbReference type="OrthoDB" id="9450131at2759"/>
<dbReference type="Proteomes" id="UP000193067">
    <property type="component" value="Unassembled WGS sequence"/>
</dbReference>
<evidence type="ECO:0000313" key="2">
    <source>
        <dbReference type="Proteomes" id="UP000193067"/>
    </source>
</evidence>
<evidence type="ECO:0000313" key="1">
    <source>
        <dbReference type="EMBL" id="OSD04679.1"/>
    </source>
</evidence>
<protein>
    <submittedName>
        <fullName evidence="1">Uncharacterized protein</fullName>
    </submittedName>
</protein>
<proteinExistence type="predicted"/>
<accession>A0A1Y2IU51</accession>
<dbReference type="AlphaFoldDB" id="A0A1Y2IU51"/>
<dbReference type="STRING" id="1353009.A0A1Y2IU51"/>
<dbReference type="EMBL" id="KZ084095">
    <property type="protein sequence ID" value="OSD04679.1"/>
    <property type="molecule type" value="Genomic_DNA"/>
</dbReference>
<name>A0A1Y2IU51_TRAC3</name>
<reference evidence="1 2" key="1">
    <citation type="journal article" date="2015" name="Biotechnol. Biofuels">
        <title>Enhanced degradation of softwood versus hardwood by the white-rot fungus Pycnoporus coccineus.</title>
        <authorList>
            <person name="Couturier M."/>
            <person name="Navarro D."/>
            <person name="Chevret D."/>
            <person name="Henrissat B."/>
            <person name="Piumi F."/>
            <person name="Ruiz-Duenas F.J."/>
            <person name="Martinez A.T."/>
            <person name="Grigoriev I.V."/>
            <person name="Riley R."/>
            <person name="Lipzen A."/>
            <person name="Berrin J.G."/>
            <person name="Master E.R."/>
            <person name="Rosso M.N."/>
        </authorList>
    </citation>
    <scope>NUCLEOTIDE SEQUENCE [LARGE SCALE GENOMIC DNA]</scope>
    <source>
        <strain evidence="1 2">BRFM310</strain>
    </source>
</reference>